<feature type="binding site" evidence="8">
    <location>
        <position position="563"/>
    </location>
    <ligand>
        <name>Zn(2+)</name>
        <dbReference type="ChEBI" id="CHEBI:29105"/>
        <label>2</label>
    </ligand>
</feature>
<feature type="compositionally biased region" description="Gly residues" evidence="11">
    <location>
        <begin position="466"/>
        <end position="479"/>
    </location>
</feature>
<evidence type="ECO:0000256" key="6">
    <source>
        <dbReference type="ARBA" id="ARBA00023242"/>
    </source>
</evidence>
<dbReference type="InterPro" id="IPR028643">
    <property type="entry name" value="ING1_PHD_Znf"/>
</dbReference>
<feature type="site" description="Histone H3K4me3 binding" evidence="7">
    <location>
        <position position="542"/>
    </location>
</feature>
<dbReference type="SUPFAM" id="SSF57903">
    <property type="entry name" value="FYVE/PHD zinc finger"/>
    <property type="match status" value="1"/>
</dbReference>
<dbReference type="InterPro" id="IPR011011">
    <property type="entry name" value="Znf_FYVE_PHD"/>
</dbReference>
<dbReference type="FunFam" id="3.30.40.10:FF:000021">
    <property type="entry name" value="Inhibitor of growth 2b"/>
    <property type="match status" value="1"/>
</dbReference>
<evidence type="ECO:0000313" key="13">
    <source>
        <dbReference type="EMBL" id="MBW41971.1"/>
    </source>
</evidence>
<evidence type="ECO:0000256" key="11">
    <source>
        <dbReference type="SAM" id="MobiDB-lite"/>
    </source>
</evidence>
<dbReference type="Gene3D" id="6.10.140.1740">
    <property type="match status" value="1"/>
</dbReference>
<dbReference type="GO" id="GO:0008270">
    <property type="term" value="F:zinc ion binding"/>
    <property type="evidence" value="ECO:0007669"/>
    <property type="project" value="UniProtKB-KW"/>
</dbReference>
<reference evidence="13" key="1">
    <citation type="submission" date="2018-01" db="EMBL/GenBank/DDBJ databases">
        <title>An insight into the sialome of Amazonian anophelines.</title>
        <authorList>
            <person name="Ribeiro J.M."/>
            <person name="Scarpassa V."/>
            <person name="Calvo E."/>
        </authorList>
    </citation>
    <scope>NUCLEOTIDE SEQUENCE</scope>
    <source>
        <tissue evidence="13">Salivary glands</tissue>
    </source>
</reference>
<dbReference type="GO" id="GO:0006325">
    <property type="term" value="P:chromatin organization"/>
    <property type="evidence" value="ECO:0007669"/>
    <property type="project" value="UniProtKB-KW"/>
</dbReference>
<evidence type="ECO:0000259" key="12">
    <source>
        <dbReference type="PROSITE" id="PS50016"/>
    </source>
</evidence>
<evidence type="ECO:0000256" key="10">
    <source>
        <dbReference type="RuleBase" id="RU361213"/>
    </source>
</evidence>
<feature type="site" description="Histone H3K4me3 binding" evidence="7">
    <location>
        <position position="534"/>
    </location>
</feature>
<feature type="compositionally biased region" description="Gly residues" evidence="11">
    <location>
        <begin position="233"/>
        <end position="248"/>
    </location>
</feature>
<feature type="binding site" evidence="8">
    <location>
        <position position="544"/>
    </location>
    <ligand>
        <name>Zn(2+)</name>
        <dbReference type="ChEBI" id="CHEBI:29105"/>
        <label>1</label>
    </ligand>
</feature>
<dbReference type="SMART" id="SM01408">
    <property type="entry name" value="ING"/>
    <property type="match status" value="1"/>
</dbReference>
<dbReference type="SMART" id="SM00249">
    <property type="entry name" value="PHD"/>
    <property type="match status" value="1"/>
</dbReference>
<dbReference type="InterPro" id="IPR013083">
    <property type="entry name" value="Znf_RING/FYVE/PHD"/>
</dbReference>
<organism evidence="13">
    <name type="scientific">Anopheles triannulatus</name>
    <dbReference type="NCBI Taxonomy" id="58253"/>
    <lineage>
        <taxon>Eukaryota</taxon>
        <taxon>Metazoa</taxon>
        <taxon>Ecdysozoa</taxon>
        <taxon>Arthropoda</taxon>
        <taxon>Hexapoda</taxon>
        <taxon>Insecta</taxon>
        <taxon>Pterygota</taxon>
        <taxon>Neoptera</taxon>
        <taxon>Endopterygota</taxon>
        <taxon>Diptera</taxon>
        <taxon>Nematocera</taxon>
        <taxon>Culicoidea</taxon>
        <taxon>Culicidae</taxon>
        <taxon>Anophelinae</taxon>
        <taxon>Anopheles</taxon>
    </lineage>
</organism>
<proteinExistence type="inferred from homology"/>
<dbReference type="PROSITE" id="PS50016">
    <property type="entry name" value="ZF_PHD_2"/>
    <property type="match status" value="1"/>
</dbReference>
<dbReference type="InterPro" id="IPR019787">
    <property type="entry name" value="Znf_PHD-finger"/>
</dbReference>
<dbReference type="GO" id="GO:0005634">
    <property type="term" value="C:nucleus"/>
    <property type="evidence" value="ECO:0007669"/>
    <property type="project" value="UniProtKB-SubCell"/>
</dbReference>
<feature type="compositionally biased region" description="Gly residues" evidence="11">
    <location>
        <begin position="407"/>
        <end position="417"/>
    </location>
</feature>
<feature type="site" description="Histone H3K4me3 binding" evidence="7">
    <location>
        <position position="530"/>
    </location>
</feature>
<name>A0A2M4AMG7_9DIPT</name>
<comment type="domain">
    <text evidence="10">The PHD-type zinc finger mediates the binding to H3K4me3.</text>
</comment>
<dbReference type="PANTHER" id="PTHR10333:SF89">
    <property type="entry name" value="INHIBITOR OF GROWTH PROTEIN"/>
    <property type="match status" value="1"/>
</dbReference>
<comment type="similarity">
    <text evidence="2 10">Belongs to the ING family.</text>
</comment>
<evidence type="ECO:0000256" key="2">
    <source>
        <dbReference type="ARBA" id="ARBA00010210"/>
    </source>
</evidence>
<feature type="binding site" evidence="8">
    <location>
        <position position="520"/>
    </location>
    <ligand>
        <name>Zn(2+)</name>
        <dbReference type="ChEBI" id="CHEBI:29105"/>
        <label>1</label>
    </ligand>
</feature>
<keyword evidence="5 8" id="KW-0862">Zinc</keyword>
<feature type="compositionally biased region" description="Low complexity" evidence="11">
    <location>
        <begin position="81"/>
        <end position="106"/>
    </location>
</feature>
<dbReference type="InterPro" id="IPR024610">
    <property type="entry name" value="ING_N_histone-binding"/>
</dbReference>
<feature type="binding site" evidence="8">
    <location>
        <position position="560"/>
    </location>
    <ligand>
        <name>Zn(2+)</name>
        <dbReference type="ChEBI" id="CHEBI:29105"/>
        <label>2</label>
    </ligand>
</feature>
<feature type="compositionally biased region" description="Gly residues" evidence="11">
    <location>
        <begin position="323"/>
        <end position="335"/>
    </location>
</feature>
<feature type="domain" description="PHD-type" evidence="12">
    <location>
        <begin position="517"/>
        <end position="566"/>
    </location>
</feature>
<keyword evidence="10" id="KW-0156">Chromatin regulator</keyword>
<dbReference type="InterPro" id="IPR001965">
    <property type="entry name" value="Znf_PHD"/>
</dbReference>
<evidence type="ECO:0000256" key="3">
    <source>
        <dbReference type="ARBA" id="ARBA00022723"/>
    </source>
</evidence>
<dbReference type="CDD" id="cd15584">
    <property type="entry name" value="PHD_ING1_2"/>
    <property type="match status" value="1"/>
</dbReference>
<evidence type="ECO:0000256" key="4">
    <source>
        <dbReference type="ARBA" id="ARBA00022771"/>
    </source>
</evidence>
<evidence type="ECO:0000256" key="9">
    <source>
        <dbReference type="PROSITE-ProRule" id="PRU00146"/>
    </source>
</evidence>
<evidence type="ECO:0000256" key="8">
    <source>
        <dbReference type="PIRSR" id="PIRSR628651-51"/>
    </source>
</evidence>
<feature type="compositionally biased region" description="Gly residues" evidence="11">
    <location>
        <begin position="425"/>
        <end position="437"/>
    </location>
</feature>
<feature type="compositionally biased region" description="Gly residues" evidence="11">
    <location>
        <begin position="256"/>
        <end position="273"/>
    </location>
</feature>
<evidence type="ECO:0000256" key="1">
    <source>
        <dbReference type="ARBA" id="ARBA00004123"/>
    </source>
</evidence>
<keyword evidence="3 8" id="KW-0479">Metal-binding</keyword>
<keyword evidence="4 9" id="KW-0863">Zinc-finger</keyword>
<feature type="compositionally biased region" description="Low complexity" evidence="11">
    <location>
        <begin position="438"/>
        <end position="447"/>
    </location>
</feature>
<comment type="subcellular location">
    <subcellularLocation>
        <location evidence="1 10">Nucleus</location>
    </subcellularLocation>
</comment>
<dbReference type="GO" id="GO:0045893">
    <property type="term" value="P:positive regulation of DNA-templated transcription"/>
    <property type="evidence" value="ECO:0007669"/>
    <property type="project" value="TreeGrafter"/>
</dbReference>
<dbReference type="InterPro" id="IPR028651">
    <property type="entry name" value="ING_fam"/>
</dbReference>
<dbReference type="AlphaFoldDB" id="A0A2M4AMG7"/>
<comment type="subunit">
    <text evidence="10">Component of an histone acetyltransferase complex. Interacts with H3K4me3 and to a lesser extent with H3K4me2.</text>
</comment>
<feature type="compositionally biased region" description="Polar residues" evidence="11">
    <location>
        <begin position="288"/>
        <end position="307"/>
    </location>
</feature>
<feature type="region of interest" description="Disordered" evidence="11">
    <location>
        <begin position="230"/>
        <end position="515"/>
    </location>
</feature>
<feature type="binding site" evidence="8">
    <location>
        <position position="533"/>
    </location>
    <ligand>
        <name>Zn(2+)</name>
        <dbReference type="ChEBI" id="CHEBI:29105"/>
        <label>2</label>
    </ligand>
</feature>
<keyword evidence="6 10" id="KW-0539">Nucleus</keyword>
<evidence type="ECO:0000256" key="5">
    <source>
        <dbReference type="ARBA" id="ARBA00022833"/>
    </source>
</evidence>
<dbReference type="Pfam" id="PF12998">
    <property type="entry name" value="ING"/>
    <property type="match status" value="2"/>
</dbReference>
<dbReference type="PROSITE" id="PS01359">
    <property type="entry name" value="ZF_PHD_1"/>
    <property type="match status" value="1"/>
</dbReference>
<feature type="binding site" evidence="8">
    <location>
        <position position="522"/>
    </location>
    <ligand>
        <name>Zn(2+)</name>
        <dbReference type="ChEBI" id="CHEBI:29105"/>
        <label>1</label>
    </ligand>
</feature>
<dbReference type="EMBL" id="GGFK01008650">
    <property type="protein sequence ID" value="MBW41971.1"/>
    <property type="molecule type" value="Transcribed_RNA"/>
</dbReference>
<dbReference type="CDD" id="cd16857">
    <property type="entry name" value="ING_ING1_2"/>
    <property type="match status" value="1"/>
</dbReference>
<sequence length="592" mass="58876">MISTVTVEAHFSATYVDNYLDTLENLPDDVQRHLSRIRELDVLQRSHIRDVHLYYEQWAFHQPQNGTAAAAAALTSSSSSSAAANGPDLASGSADSTPPSSSTAASEPNAILKRAIARIQQSLIAAQELGDEKLQILQQLHDLIEHRIRLLDQDYMHLGNDFFTSIRLDCSRDEGGRLTDGNGADRYHSSGASGGGANNGTGAYGMGGGNGPGQGNNGFGGIGSNAHVLHASNGGGTPLGAGGSGGTTLGSQPTTGGSGGASGIYGGNNGGMLGSERTSKRARRTRNEQQGAGSANGGSNTPNSTCGASPMDIDPTLDCVGSIGAGSGGSDGGESAGNLLAGGAVKQEPGSGLMSGSGNGGNRGNSGGVSGGSTSGAGGIGGHNSSLSGSGASGQGQGGNSATLGGAAKGNNGGGAIATGSSSSHGGGNGGPAGGSGAQSSISSQSSGGAGKKGTGGGASSSREGASGGGGGSGAGGANSGKKKKRKTGSGGRGSQTAREAREETPAAEESVDPDEPTYCLCDQISFGEMILCDNDLCPIEWFHFSCVSLVSKPKGRWYCPNCRGDRPNLMKPKQQFLKELERYNKEKEEKT</sequence>
<feature type="compositionally biased region" description="Acidic residues" evidence="11">
    <location>
        <begin position="506"/>
        <end position="515"/>
    </location>
</feature>
<feature type="binding site" evidence="8">
    <location>
        <position position="538"/>
    </location>
    <ligand>
        <name>Zn(2+)</name>
        <dbReference type="ChEBI" id="CHEBI:29105"/>
        <label>2</label>
    </ligand>
</feature>
<feature type="binding site" evidence="8">
    <location>
        <position position="547"/>
    </location>
    <ligand>
        <name>Zn(2+)</name>
        <dbReference type="ChEBI" id="CHEBI:29105"/>
        <label>1</label>
    </ligand>
</feature>
<accession>A0A2M4AMG7</accession>
<feature type="region of interest" description="Disordered" evidence="11">
    <location>
        <begin position="81"/>
        <end position="107"/>
    </location>
</feature>
<dbReference type="Gene3D" id="3.30.40.10">
    <property type="entry name" value="Zinc/RING finger domain, C3HC4 (zinc finger)"/>
    <property type="match status" value="1"/>
</dbReference>
<feature type="compositionally biased region" description="Gly residues" evidence="11">
    <location>
        <begin position="353"/>
        <end position="382"/>
    </location>
</feature>
<protein>
    <recommendedName>
        <fullName evidence="10">Inhibitor of growth protein</fullName>
    </recommendedName>
</protein>
<dbReference type="PANTHER" id="PTHR10333">
    <property type="entry name" value="INHIBITOR OF GROWTH PROTEIN"/>
    <property type="match status" value="1"/>
</dbReference>
<dbReference type="InterPro" id="IPR019786">
    <property type="entry name" value="Zinc_finger_PHD-type_CS"/>
</dbReference>
<comment type="function">
    <text evidence="10">Component of an histone acetyltransferase complex.</text>
</comment>
<feature type="compositionally biased region" description="Gly residues" evidence="11">
    <location>
        <begin position="448"/>
        <end position="459"/>
    </location>
</feature>
<evidence type="ECO:0000256" key="7">
    <source>
        <dbReference type="PIRSR" id="PIRSR628651-50"/>
    </source>
</evidence>
<feature type="site" description="Histone H3K4me3 binding" evidence="7">
    <location>
        <position position="519"/>
    </location>
</feature>